<dbReference type="EMBL" id="JBDFQZ010000013">
    <property type="protein sequence ID" value="KAK9670029.1"/>
    <property type="molecule type" value="Genomic_DNA"/>
</dbReference>
<gene>
    <name evidence="2" type="ORF">RND81_13G171800</name>
</gene>
<evidence type="ECO:0000313" key="3">
    <source>
        <dbReference type="Proteomes" id="UP001443914"/>
    </source>
</evidence>
<dbReference type="PANTHER" id="PTHR31589:SF223">
    <property type="entry name" value="PROTEIN, PUTATIVE (DUF239)-RELATED"/>
    <property type="match status" value="1"/>
</dbReference>
<organism evidence="2 3">
    <name type="scientific">Saponaria officinalis</name>
    <name type="common">Common soapwort</name>
    <name type="synonym">Lychnis saponaria</name>
    <dbReference type="NCBI Taxonomy" id="3572"/>
    <lineage>
        <taxon>Eukaryota</taxon>
        <taxon>Viridiplantae</taxon>
        <taxon>Streptophyta</taxon>
        <taxon>Embryophyta</taxon>
        <taxon>Tracheophyta</taxon>
        <taxon>Spermatophyta</taxon>
        <taxon>Magnoliopsida</taxon>
        <taxon>eudicotyledons</taxon>
        <taxon>Gunneridae</taxon>
        <taxon>Pentapetalae</taxon>
        <taxon>Caryophyllales</taxon>
        <taxon>Caryophyllaceae</taxon>
        <taxon>Caryophylleae</taxon>
        <taxon>Saponaria</taxon>
    </lineage>
</organism>
<proteinExistence type="predicted"/>
<accession>A0AAW1H489</accession>
<keyword evidence="3" id="KW-1185">Reference proteome</keyword>
<dbReference type="PROSITE" id="PS52045">
    <property type="entry name" value="NEPROSIN_PEP_CD"/>
    <property type="match status" value="1"/>
</dbReference>
<dbReference type="InterPro" id="IPR053168">
    <property type="entry name" value="Glutamic_endopeptidase"/>
</dbReference>
<dbReference type="Proteomes" id="UP001443914">
    <property type="component" value="Unassembled WGS sequence"/>
</dbReference>
<dbReference type="AlphaFoldDB" id="A0AAW1H489"/>
<comment type="caution">
    <text evidence="2">The sequence shown here is derived from an EMBL/GenBank/DDBJ whole genome shotgun (WGS) entry which is preliminary data.</text>
</comment>
<evidence type="ECO:0000259" key="1">
    <source>
        <dbReference type="PROSITE" id="PS52045"/>
    </source>
</evidence>
<name>A0AAW1H489_SAPOF</name>
<protein>
    <recommendedName>
        <fullName evidence="1">Neprosin PEP catalytic domain-containing protein</fullName>
    </recommendedName>
</protein>
<feature type="domain" description="Neprosin PEP catalytic" evidence="1">
    <location>
        <begin position="1"/>
        <end position="193"/>
    </location>
</feature>
<dbReference type="InterPro" id="IPR004314">
    <property type="entry name" value="Neprosin"/>
</dbReference>
<evidence type="ECO:0000313" key="2">
    <source>
        <dbReference type="EMBL" id="KAK9670029.1"/>
    </source>
</evidence>
<sequence>MGTRAVISIYKPKVHGNQWSSGRLKLTNSGDSIEAGWMVNPGVFKDDEPHFYAKYSAGRKGCINTECPGYVQVDMENPLGQILHHSIINGKNSWVIDLTIEKHEDDGNWWLSFVKSDGRGFLIGYWPKTLFSTMVEAASQIEWGGEIYNPGASKPQPEMGSGKKATYITATSAYIYMGLKSSMKISKLLNPVT</sequence>
<dbReference type="Pfam" id="PF03080">
    <property type="entry name" value="Neprosin"/>
    <property type="match status" value="1"/>
</dbReference>
<dbReference type="PANTHER" id="PTHR31589">
    <property type="entry name" value="PROTEIN, PUTATIVE (DUF239)-RELATED-RELATED"/>
    <property type="match status" value="1"/>
</dbReference>
<reference evidence="2" key="1">
    <citation type="submission" date="2024-03" db="EMBL/GenBank/DDBJ databases">
        <title>WGS assembly of Saponaria officinalis var. Norfolk2.</title>
        <authorList>
            <person name="Jenkins J."/>
            <person name="Shu S."/>
            <person name="Grimwood J."/>
            <person name="Barry K."/>
            <person name="Goodstein D."/>
            <person name="Schmutz J."/>
            <person name="Leebens-Mack J."/>
            <person name="Osbourn A."/>
        </authorList>
    </citation>
    <scope>NUCLEOTIDE SEQUENCE [LARGE SCALE GENOMIC DNA]</scope>
    <source>
        <strain evidence="2">JIC</strain>
    </source>
</reference>